<dbReference type="EMBL" id="JAACJJ010000015">
    <property type="protein sequence ID" value="KAF5325185.1"/>
    <property type="molecule type" value="Genomic_DNA"/>
</dbReference>
<protein>
    <recommendedName>
        <fullName evidence="4">Protein kinase domain-containing protein</fullName>
    </recommendedName>
</protein>
<evidence type="ECO:0000313" key="3">
    <source>
        <dbReference type="Proteomes" id="UP000567179"/>
    </source>
</evidence>
<comment type="caution">
    <text evidence="2">The sequence shown here is derived from an EMBL/GenBank/DDBJ whole genome shotgun (WGS) entry which is preliminary data.</text>
</comment>
<evidence type="ECO:0000313" key="2">
    <source>
        <dbReference type="EMBL" id="KAF5325185.1"/>
    </source>
</evidence>
<gene>
    <name evidence="2" type="ORF">D9619_009747</name>
</gene>
<dbReference type="OrthoDB" id="3182995at2759"/>
<organism evidence="2 3">
    <name type="scientific">Psilocybe cf. subviscida</name>
    <dbReference type="NCBI Taxonomy" id="2480587"/>
    <lineage>
        <taxon>Eukaryota</taxon>
        <taxon>Fungi</taxon>
        <taxon>Dikarya</taxon>
        <taxon>Basidiomycota</taxon>
        <taxon>Agaricomycotina</taxon>
        <taxon>Agaricomycetes</taxon>
        <taxon>Agaricomycetidae</taxon>
        <taxon>Agaricales</taxon>
        <taxon>Agaricineae</taxon>
        <taxon>Strophariaceae</taxon>
        <taxon>Psilocybe</taxon>
    </lineage>
</organism>
<dbReference type="AlphaFoldDB" id="A0A8H5BL21"/>
<proteinExistence type="predicted"/>
<sequence length="320" mass="35345">MPPAPLVCLLVVAWESHTGAKPIFVVKAVNAIRTLIVQNLVISRESPHDSAPVTLTARTPAAAKGVYTMKPSLRPDGPPARIPSGLPPPGNFQVNASILDILGSGRCGSVLEVDISSITDADGPNLGLICPPELCLPKLVLKVADAARLEDLGNEASMYDEMEALQGVAIPRCYGWFEGTVQPSQRLITDDPEAPVPAHRSRRVSALLLEKMGGMLPVGERLPDRHVRLNHFPADGHSYQLGIEQQDMRYANILYAPNNPRFPGKICPYHGRVHPYRAIDFDRARKTDWTLKQHYYEHVGTLGRLLETMEMNMILEPWEY</sequence>
<keyword evidence="3" id="KW-1185">Reference proteome</keyword>
<feature type="signal peptide" evidence="1">
    <location>
        <begin position="1"/>
        <end position="20"/>
    </location>
</feature>
<reference evidence="2 3" key="1">
    <citation type="journal article" date="2020" name="ISME J.">
        <title>Uncovering the hidden diversity of litter-decomposition mechanisms in mushroom-forming fungi.</title>
        <authorList>
            <person name="Floudas D."/>
            <person name="Bentzer J."/>
            <person name="Ahren D."/>
            <person name="Johansson T."/>
            <person name="Persson P."/>
            <person name="Tunlid A."/>
        </authorList>
    </citation>
    <scope>NUCLEOTIDE SEQUENCE [LARGE SCALE GENOMIC DNA]</scope>
    <source>
        <strain evidence="2 3">CBS 101986</strain>
    </source>
</reference>
<keyword evidence="1" id="KW-0732">Signal</keyword>
<feature type="chain" id="PRO_5034009902" description="Protein kinase domain-containing protein" evidence="1">
    <location>
        <begin position="21"/>
        <end position="320"/>
    </location>
</feature>
<evidence type="ECO:0008006" key="4">
    <source>
        <dbReference type="Google" id="ProtNLM"/>
    </source>
</evidence>
<accession>A0A8H5BL21</accession>
<name>A0A8H5BL21_9AGAR</name>
<dbReference type="Proteomes" id="UP000567179">
    <property type="component" value="Unassembled WGS sequence"/>
</dbReference>
<evidence type="ECO:0000256" key="1">
    <source>
        <dbReference type="SAM" id="SignalP"/>
    </source>
</evidence>